<dbReference type="OrthoDB" id="1401649at2"/>
<dbReference type="RefSeq" id="WP_131853771.1">
    <property type="nucleotide sequence ID" value="NZ_SKFH01000041.1"/>
</dbReference>
<reference evidence="1 2" key="1">
    <citation type="submission" date="2019-03" db="EMBL/GenBank/DDBJ databases">
        <authorList>
            <person name="Kim M.K.M."/>
        </authorList>
    </citation>
    <scope>NUCLEOTIDE SEQUENCE [LARGE SCALE GENOMIC DNA]</scope>
    <source>
        <strain evidence="1 2">17J68-15</strain>
    </source>
</reference>
<accession>A0A4R4DZT5</accession>
<organism evidence="1 2">
    <name type="scientific">Flaviaesturariibacter aridisoli</name>
    <dbReference type="NCBI Taxonomy" id="2545761"/>
    <lineage>
        <taxon>Bacteria</taxon>
        <taxon>Pseudomonadati</taxon>
        <taxon>Bacteroidota</taxon>
        <taxon>Chitinophagia</taxon>
        <taxon>Chitinophagales</taxon>
        <taxon>Chitinophagaceae</taxon>
        <taxon>Flaviaestuariibacter</taxon>
    </lineage>
</organism>
<keyword evidence="2" id="KW-1185">Reference proteome</keyword>
<dbReference type="EMBL" id="SKFH01000041">
    <property type="protein sequence ID" value="TCZ66926.1"/>
    <property type="molecule type" value="Genomic_DNA"/>
</dbReference>
<evidence type="ECO:0000313" key="2">
    <source>
        <dbReference type="Proteomes" id="UP000295164"/>
    </source>
</evidence>
<protein>
    <submittedName>
        <fullName evidence="1">Uncharacterized protein</fullName>
    </submittedName>
</protein>
<proteinExistence type="predicted"/>
<dbReference type="AlphaFoldDB" id="A0A4R4DZT5"/>
<comment type="caution">
    <text evidence="1">The sequence shown here is derived from an EMBL/GenBank/DDBJ whole genome shotgun (WGS) entry which is preliminary data.</text>
</comment>
<gene>
    <name evidence="1" type="ORF">E0486_16395</name>
</gene>
<sequence length="466" mass="53254">MKELLFAALLLFTLPASGQASRSELARSRLYVRADVEKDNAFTGLQTRTYLADTLINRDRYKKFRAEAFTDYAGPHQASIYYEAFADGVYTLLDGKQNTIHRVSYRAVATQLGILFGKPAEISMEFIDTRNSYPRDSLIPTSQTPRKYYPSSNPGMYLVIIPDLETVAVSCNGRFYTKQLFGDQYNDITTGLENHYRASTKFDLQVGDEIQLFYRRKWYDDTTKLAVYEDKQFKNIRYLGDTLVADRSALKFEVEGYNYLSGSKENPETFLVYMSDSGYYAGRQFVPFKNYSTELKLVESHGRKDYFLQGVTYDTVGDHVYPKIVQARSNDPYRYFILPFFPIPFIEFGNVQGVVTWARIKGVEKGARRERSYITDRNNIRDIISRSKNEVEVIIYFVDSAEVDLQIQEPGANKILGEVKASVKPGLHSFVVPADGLQKGEDYVVQINYTSGEHSGSFSDSVKAKY</sequence>
<dbReference type="Proteomes" id="UP000295164">
    <property type="component" value="Unassembled WGS sequence"/>
</dbReference>
<name>A0A4R4DZT5_9BACT</name>
<evidence type="ECO:0000313" key="1">
    <source>
        <dbReference type="EMBL" id="TCZ66926.1"/>
    </source>
</evidence>